<evidence type="ECO:0000313" key="3">
    <source>
        <dbReference type="Proteomes" id="UP001176941"/>
    </source>
</evidence>
<gene>
    <name evidence="2" type="ORF">MRATA1EN1_LOCUS14705</name>
</gene>
<protein>
    <recommendedName>
        <fullName evidence="4">Secreted protein</fullName>
    </recommendedName>
</protein>
<feature type="signal peptide" evidence="1">
    <location>
        <begin position="1"/>
        <end position="19"/>
    </location>
</feature>
<evidence type="ECO:0008006" key="4">
    <source>
        <dbReference type="Google" id="ProtNLM"/>
    </source>
</evidence>
<sequence>MRSTLSMLSFLCFAFGVKNFVPCPRSQRLFFSPKIFYCTFPKFSSFMLKLMIHFEFCVNCETLVFPSLLPPSPTLPLPYPCMSNCCCSHSFVTPWIIALQAPLSMGFFLQEYGSGLPCPPPGDLPDPGTEPTSCSSCIARRILYHFATWEAQACLIAPAQLVEKAVCLSFIKTLLHICQKSLGHICVGLFPVFLFCSVDLGICSLHQHRSLDYHSFPGSSAGKESACN</sequence>
<dbReference type="Proteomes" id="UP001176941">
    <property type="component" value="Chromosome 25"/>
</dbReference>
<keyword evidence="3" id="KW-1185">Reference proteome</keyword>
<organism evidence="2 3">
    <name type="scientific">Rangifer tarandus platyrhynchus</name>
    <name type="common">Svalbard reindeer</name>
    <dbReference type="NCBI Taxonomy" id="3082113"/>
    <lineage>
        <taxon>Eukaryota</taxon>
        <taxon>Metazoa</taxon>
        <taxon>Chordata</taxon>
        <taxon>Craniata</taxon>
        <taxon>Vertebrata</taxon>
        <taxon>Euteleostomi</taxon>
        <taxon>Mammalia</taxon>
        <taxon>Eutheria</taxon>
        <taxon>Laurasiatheria</taxon>
        <taxon>Artiodactyla</taxon>
        <taxon>Ruminantia</taxon>
        <taxon>Pecora</taxon>
        <taxon>Cervidae</taxon>
        <taxon>Odocoileinae</taxon>
        <taxon>Rangifer</taxon>
    </lineage>
</organism>
<evidence type="ECO:0000256" key="1">
    <source>
        <dbReference type="SAM" id="SignalP"/>
    </source>
</evidence>
<keyword evidence="1" id="KW-0732">Signal</keyword>
<proteinExistence type="predicted"/>
<dbReference type="EMBL" id="OX459961">
    <property type="protein sequence ID" value="CAI9165743.1"/>
    <property type="molecule type" value="Genomic_DNA"/>
</dbReference>
<reference evidence="2" key="1">
    <citation type="submission" date="2023-04" db="EMBL/GenBank/DDBJ databases">
        <authorList>
            <consortium name="ELIXIR-Norway"/>
        </authorList>
    </citation>
    <scope>NUCLEOTIDE SEQUENCE [LARGE SCALE GENOMIC DNA]</scope>
</reference>
<accession>A0ABN8YVX2</accession>
<feature type="chain" id="PRO_5045435960" description="Secreted protein" evidence="1">
    <location>
        <begin position="20"/>
        <end position="228"/>
    </location>
</feature>
<evidence type="ECO:0000313" key="2">
    <source>
        <dbReference type="EMBL" id="CAI9165743.1"/>
    </source>
</evidence>
<name>A0ABN8YVX2_RANTA</name>